<dbReference type="STRING" id="237631.A0A0D1E2A2"/>
<accession>A0A0D1E2A2</accession>
<evidence type="ECO:0000256" key="1">
    <source>
        <dbReference type="ARBA" id="ARBA00004245"/>
    </source>
</evidence>
<dbReference type="OrthoDB" id="66546at2759"/>
<dbReference type="RefSeq" id="XP_011389709.1">
    <property type="nucleotide sequence ID" value="XM_011391407.1"/>
</dbReference>
<dbReference type="KEGG" id="uma:UMAG_03303"/>
<dbReference type="Proteomes" id="UP000000561">
    <property type="component" value="Chromosome 8"/>
</dbReference>
<evidence type="ECO:0000256" key="2">
    <source>
        <dbReference type="ARBA" id="ARBA00010337"/>
    </source>
</evidence>
<proteinExistence type="inferred from homology"/>
<feature type="domain" description="Gamma tubulin complex component protein N-terminal" evidence="8">
    <location>
        <begin position="317"/>
        <end position="626"/>
    </location>
</feature>
<feature type="domain" description="Gamma tubulin complex component C-terminal" evidence="7">
    <location>
        <begin position="784"/>
        <end position="1053"/>
    </location>
</feature>
<name>A0A0D1E2A2_MYCMD</name>
<sequence>MAPVAGPSTGSSAERAPRTNLTRVSARSKTNKRIDQETILNHLLGVFMEESSPSLSSKAAQKARAVHLIDKDSWSPADKDEVAAALHGLSLKHSIHLDYELATALQRCYSQLIVSCERSAQLAEQSRKVEIRRGSRLNVTPPLIRPDNVSDAVRFLLQLSKPADIIARTAANLMLNATHSSRSQYVTAEQRKNAERREWLSILVQEPLQGDAWVDEGQDDSDLSDWSLDSDDERRLRMEQGYDSDKEPRKQRDRLAAVSASMHPSPSLLQDFQQRKLWSEQRRSRLAALAKAKEKSLHDGALQATNRALQLSEADIVRESLSSLMGSSSMLYSRHSSGQFTIDNSRKDPLTNSLTEQMEAVAYLASTLSILRSFVKATVFQSIHTVDALTRTPAVEAFAEQLQALLENLCSQFSELDADIAAGSTLAHPAVIRTNRYTTLTQLINFSYSKAASVLLLARLLKDMGFISGHGGDTDVSLIPRGSSDRALIDGLQALLAFVHQQDELAHGDMILTDLSTCLLAACRPAWRSVCHLLQRGLSFAIHRDHDLLFDDRLVQHMIRHDASISTSDSAFWTSGYVVNQPSIDEVDNMVNPGYSSPAFLQSIMQDVLTTAKGVGLLRSLGVDALGGVQPDPNLGHVLGLRTTIAQTSLNPLQSLVERGADDPINTEAEAGHEEIVAALCFTPEVATENLRRLLFARGTQLAEQTETKTYVEDVLPQTPISRPDTEPLWDVSITRNHRHLSHRLLEPLLGRLLQEHLSPISALVRKRVTEVLLSPVTEGGYALQSHVQACHGLFFMRRGAEMASWLESLFMDLDRRNGMLRATNHHRLHSGFNDALEIHQQSNGGEAWIDVNLVRFCTVNDDMDRAAAIRQRSRIHRLADVKVEYEVPWPLTFVFPTGCMRFYQYIFSTLLQANYAQWKLASTLKLAKPETMHMRKFWSLRRQAQWLVRTLIGFIQSDILFDGSQRILSALEGTRSIDSAIQVHTEALERMELLCFHRLDQAKVKELFSAAWRIGTEVVNNYERFIGTSTQEEDRLARRKRRERRKKRRDKAKREGAPLGAIAEEDEEEEEEDGEEQQEEEQEPIGNVRDHDDFERVAVGDMDGEATLFGHTDVSEAISTDASMSADISANWIESETHKRESFRLECERQRKALNRLVEELKVGVDDQIGRIAARSAVQAQDATQADRVLQEHDHARAKWQGLLDALAWSDMGY</sequence>
<reference evidence="9 10" key="1">
    <citation type="journal article" date="2006" name="Nature">
        <title>Insights from the genome of the biotrophic fungal plant pathogen Ustilago maydis.</title>
        <authorList>
            <person name="Kamper J."/>
            <person name="Kahmann R."/>
            <person name="Bolker M."/>
            <person name="Ma L.J."/>
            <person name="Brefort T."/>
            <person name="Saville B.J."/>
            <person name="Banuett F."/>
            <person name="Kronstad J.W."/>
            <person name="Gold S.E."/>
            <person name="Muller O."/>
            <person name="Perlin M.H."/>
            <person name="Wosten H.A."/>
            <person name="de Vries R."/>
            <person name="Ruiz-Herrera J."/>
            <person name="Reynaga-Pena C.G."/>
            <person name="Snetselaar K."/>
            <person name="McCann M."/>
            <person name="Perez-Martin J."/>
            <person name="Feldbrugge M."/>
            <person name="Basse C.W."/>
            <person name="Steinberg G."/>
            <person name="Ibeas J.I."/>
            <person name="Holloman W."/>
            <person name="Guzman P."/>
            <person name="Farman M."/>
            <person name="Stajich J.E."/>
            <person name="Sentandreu R."/>
            <person name="Gonzalez-Prieto J.M."/>
            <person name="Kennell J.C."/>
            <person name="Molina L."/>
            <person name="Schirawski J."/>
            <person name="Mendoza-Mendoza A."/>
            <person name="Greilinger D."/>
            <person name="Munch K."/>
            <person name="Rossel N."/>
            <person name="Scherer M."/>
            <person name="Vranes M."/>
            <person name="Ladendorf O."/>
            <person name="Vincon V."/>
            <person name="Fuchs U."/>
            <person name="Sandrock B."/>
            <person name="Meng S."/>
            <person name="Ho E.C."/>
            <person name="Cahill M.J."/>
            <person name="Boyce K.J."/>
            <person name="Klose J."/>
            <person name="Klosterman S.J."/>
            <person name="Deelstra H.J."/>
            <person name="Ortiz-Castellanos L."/>
            <person name="Li W."/>
            <person name="Sanchez-Alonso P."/>
            <person name="Schreier P.H."/>
            <person name="Hauser-Hahn I."/>
            <person name="Vaupel M."/>
            <person name="Koopmann E."/>
            <person name="Friedrich G."/>
            <person name="Voss H."/>
            <person name="Schluter T."/>
            <person name="Margolis J."/>
            <person name="Platt D."/>
            <person name="Swimmer C."/>
            <person name="Gnirke A."/>
            <person name="Chen F."/>
            <person name="Vysotskaia V."/>
            <person name="Mannhaupt G."/>
            <person name="Guldener U."/>
            <person name="Munsterkotter M."/>
            <person name="Haase D."/>
            <person name="Oesterheld M."/>
            <person name="Mewes H.W."/>
            <person name="Mauceli E.W."/>
            <person name="DeCaprio D."/>
            <person name="Wade C.M."/>
            <person name="Butler J."/>
            <person name="Young S."/>
            <person name="Jaffe D.B."/>
            <person name="Calvo S."/>
            <person name="Nusbaum C."/>
            <person name="Galagan J."/>
            <person name="Birren B.W."/>
        </authorList>
    </citation>
    <scope>NUCLEOTIDE SEQUENCE [LARGE SCALE GENOMIC DNA]</scope>
    <source>
        <strain evidence="10">DSM 14603 / FGSC 9021 / UM521</strain>
    </source>
</reference>
<dbReference type="AlphaFoldDB" id="A0A0D1E2A2"/>
<evidence type="ECO:0000259" key="8">
    <source>
        <dbReference type="Pfam" id="PF17681"/>
    </source>
</evidence>
<dbReference type="OMA" id="AKPETMH"/>
<dbReference type="GO" id="GO:0031122">
    <property type="term" value="P:cytoplasmic microtubule organization"/>
    <property type="evidence" value="ECO:0000318"/>
    <property type="project" value="GO_Central"/>
</dbReference>
<evidence type="ECO:0000313" key="10">
    <source>
        <dbReference type="Proteomes" id="UP000000561"/>
    </source>
</evidence>
<dbReference type="InParanoid" id="A0A0D1E2A2"/>
<dbReference type="GO" id="GO:0007020">
    <property type="term" value="P:microtubule nucleation"/>
    <property type="evidence" value="ECO:0000318"/>
    <property type="project" value="GO_Central"/>
</dbReference>
<dbReference type="GO" id="GO:0043015">
    <property type="term" value="F:gamma-tubulin binding"/>
    <property type="evidence" value="ECO:0000318"/>
    <property type="project" value="GO_Central"/>
</dbReference>
<dbReference type="InterPro" id="IPR042241">
    <property type="entry name" value="GCP_C_sf"/>
</dbReference>
<comment type="subcellular location">
    <subcellularLocation>
        <location evidence="1">Cytoplasm</location>
        <location evidence="1">Cytoskeleton</location>
    </subcellularLocation>
</comment>
<dbReference type="EMBL" id="CM003147">
    <property type="protein sequence ID" value="KIS68735.1"/>
    <property type="molecule type" value="Genomic_DNA"/>
</dbReference>
<evidence type="ECO:0000256" key="3">
    <source>
        <dbReference type="ARBA" id="ARBA00022490"/>
    </source>
</evidence>
<dbReference type="GO" id="GO:0051225">
    <property type="term" value="P:spindle assembly"/>
    <property type="evidence" value="ECO:0000318"/>
    <property type="project" value="GO_Central"/>
</dbReference>
<dbReference type="InterPro" id="IPR040457">
    <property type="entry name" value="GCP_C"/>
</dbReference>
<feature type="compositionally biased region" description="Basic and acidic residues" evidence="6">
    <location>
        <begin position="239"/>
        <end position="255"/>
    </location>
</feature>
<dbReference type="Pfam" id="PF17681">
    <property type="entry name" value="GCP_N_terminal"/>
    <property type="match status" value="1"/>
</dbReference>
<dbReference type="GO" id="GO:0051321">
    <property type="term" value="P:meiotic cell cycle"/>
    <property type="evidence" value="ECO:0000318"/>
    <property type="project" value="GO_Central"/>
</dbReference>
<dbReference type="InterPro" id="IPR041470">
    <property type="entry name" value="GCP_N"/>
</dbReference>
<protein>
    <recommendedName>
        <fullName evidence="11">Gamma-tubulin complex component 5</fullName>
    </recommendedName>
</protein>
<dbReference type="eggNOG" id="KOG4344">
    <property type="taxonomic scope" value="Eukaryota"/>
</dbReference>
<dbReference type="GeneID" id="23563797"/>
<keyword evidence="3" id="KW-0963">Cytoplasm</keyword>
<dbReference type="Gene3D" id="1.20.120.1900">
    <property type="entry name" value="Gamma-tubulin complex, C-terminal domain"/>
    <property type="match status" value="1"/>
</dbReference>
<evidence type="ECO:0000256" key="4">
    <source>
        <dbReference type="ARBA" id="ARBA00022701"/>
    </source>
</evidence>
<evidence type="ECO:0000256" key="6">
    <source>
        <dbReference type="SAM" id="MobiDB-lite"/>
    </source>
</evidence>
<evidence type="ECO:0000256" key="5">
    <source>
        <dbReference type="ARBA" id="ARBA00023212"/>
    </source>
</evidence>
<feature type="compositionally biased region" description="Polar residues" evidence="6">
    <location>
        <begin position="19"/>
        <end position="28"/>
    </location>
</feature>
<evidence type="ECO:0000259" key="7">
    <source>
        <dbReference type="Pfam" id="PF04130"/>
    </source>
</evidence>
<dbReference type="GO" id="GO:0005816">
    <property type="term" value="C:spindle pole body"/>
    <property type="evidence" value="ECO:0007669"/>
    <property type="project" value="UniProtKB-ARBA"/>
</dbReference>
<feature type="region of interest" description="Disordered" evidence="6">
    <location>
        <begin position="1"/>
        <end position="32"/>
    </location>
</feature>
<dbReference type="PANTHER" id="PTHR19302:SF70">
    <property type="entry name" value="GAMMA-TUBULIN COMPLEX COMPONENT 6"/>
    <property type="match status" value="1"/>
</dbReference>
<keyword evidence="4" id="KW-0493">Microtubule</keyword>
<keyword evidence="5" id="KW-0206">Cytoskeleton</keyword>
<feature type="region of interest" description="Disordered" evidence="6">
    <location>
        <begin position="239"/>
        <end position="266"/>
    </location>
</feature>
<dbReference type="GO" id="GO:0005874">
    <property type="term" value="C:microtubule"/>
    <property type="evidence" value="ECO:0007669"/>
    <property type="project" value="UniProtKB-KW"/>
</dbReference>
<dbReference type="GO" id="GO:0000278">
    <property type="term" value="P:mitotic cell cycle"/>
    <property type="evidence" value="ECO:0000318"/>
    <property type="project" value="GO_Central"/>
</dbReference>
<feature type="region of interest" description="Disordered" evidence="6">
    <location>
        <begin position="1034"/>
        <end position="1093"/>
    </location>
</feature>
<feature type="compositionally biased region" description="Acidic residues" evidence="6">
    <location>
        <begin position="1064"/>
        <end position="1084"/>
    </location>
</feature>
<comment type="similarity">
    <text evidence="2">Belongs to the TUBGCP family.</text>
</comment>
<dbReference type="PANTHER" id="PTHR19302">
    <property type="entry name" value="GAMMA TUBULIN COMPLEX PROTEIN"/>
    <property type="match status" value="1"/>
</dbReference>
<feature type="compositionally biased region" description="Basic residues" evidence="6">
    <location>
        <begin position="1038"/>
        <end position="1052"/>
    </location>
</feature>
<organism evidence="9 10">
    <name type="scientific">Mycosarcoma maydis</name>
    <name type="common">Corn smut fungus</name>
    <name type="synonym">Ustilago maydis</name>
    <dbReference type="NCBI Taxonomy" id="5270"/>
    <lineage>
        <taxon>Eukaryota</taxon>
        <taxon>Fungi</taxon>
        <taxon>Dikarya</taxon>
        <taxon>Basidiomycota</taxon>
        <taxon>Ustilaginomycotina</taxon>
        <taxon>Ustilaginomycetes</taxon>
        <taxon>Ustilaginales</taxon>
        <taxon>Ustilaginaceae</taxon>
        <taxon>Mycosarcoma</taxon>
    </lineage>
</organism>
<evidence type="ECO:0000313" key="9">
    <source>
        <dbReference type="EMBL" id="KIS68735.1"/>
    </source>
</evidence>
<dbReference type="VEuPathDB" id="FungiDB:UMAG_03303"/>
<evidence type="ECO:0008006" key="11">
    <source>
        <dbReference type="Google" id="ProtNLM"/>
    </source>
</evidence>
<dbReference type="InterPro" id="IPR007259">
    <property type="entry name" value="GCP"/>
</dbReference>
<keyword evidence="10" id="KW-1185">Reference proteome</keyword>
<gene>
    <name evidence="9" type="ORF">UMAG_03303</name>
</gene>
<dbReference type="GO" id="GO:0000930">
    <property type="term" value="C:gamma-tubulin complex"/>
    <property type="evidence" value="ECO:0000318"/>
    <property type="project" value="GO_Central"/>
</dbReference>
<dbReference type="Pfam" id="PF04130">
    <property type="entry name" value="GCP_C_terminal"/>
    <property type="match status" value="1"/>
</dbReference>
<dbReference type="GO" id="GO:0000922">
    <property type="term" value="C:spindle pole"/>
    <property type="evidence" value="ECO:0007669"/>
    <property type="project" value="InterPro"/>
</dbReference>